<gene>
    <name evidence="1" type="ORF">HPTL_0899</name>
</gene>
<dbReference type="RefSeq" id="WP_119334927.1">
    <property type="nucleotide sequence ID" value="NZ_BSRY01000002.1"/>
</dbReference>
<name>A0A2Z6DXJ2_HYDTE</name>
<protein>
    <submittedName>
        <fullName evidence="1">Uncharacterized protein</fullName>
    </submittedName>
</protein>
<proteinExistence type="predicted"/>
<dbReference type="OrthoDB" id="8926484at2"/>
<dbReference type="Proteomes" id="UP000262004">
    <property type="component" value="Chromosome"/>
</dbReference>
<keyword evidence="2" id="KW-1185">Reference proteome</keyword>
<sequence length="190" mass="20407">MGCGSVGSSRGSAWRDLWVGALVLTLFSGGVTASGLEPSTRGAAPLAEGSATLSAEAAAEWEGRQTVTEAEVEAAIATLRCGQTPFFWCAGGIGLEERVALQRLRDRFTVCVEWAQKERPYLAEATLTLENDSGAVVWQGGGLGPLWCAQLPTGRYRLVASALPVVEYPPQDRWVEVTPQAPLRRVTFLW</sequence>
<dbReference type="KEGG" id="htl:HPTL_0899"/>
<accession>A0A2Z6DXJ2</accession>
<dbReference type="EMBL" id="AP018558">
    <property type="protein sequence ID" value="BBD77167.1"/>
    <property type="molecule type" value="Genomic_DNA"/>
</dbReference>
<evidence type="ECO:0000313" key="2">
    <source>
        <dbReference type="Proteomes" id="UP000262004"/>
    </source>
</evidence>
<evidence type="ECO:0000313" key="1">
    <source>
        <dbReference type="EMBL" id="BBD77167.1"/>
    </source>
</evidence>
<reference evidence="1 2" key="1">
    <citation type="submission" date="2018-04" db="EMBL/GenBank/DDBJ databases">
        <title>Complete genome sequence of Hydrogenophilus thermoluteolus TH-1.</title>
        <authorList>
            <person name="Arai H."/>
        </authorList>
    </citation>
    <scope>NUCLEOTIDE SEQUENCE [LARGE SCALE GENOMIC DNA]</scope>
    <source>
        <strain evidence="1 2">TH-1</strain>
    </source>
</reference>
<organism evidence="1 2">
    <name type="scientific">Hydrogenophilus thermoluteolus</name>
    <name type="common">Pseudomonas hydrogenothermophila</name>
    <dbReference type="NCBI Taxonomy" id="297"/>
    <lineage>
        <taxon>Bacteria</taxon>
        <taxon>Pseudomonadati</taxon>
        <taxon>Pseudomonadota</taxon>
        <taxon>Hydrogenophilia</taxon>
        <taxon>Hydrogenophilales</taxon>
        <taxon>Hydrogenophilaceae</taxon>
        <taxon>Hydrogenophilus</taxon>
    </lineage>
</organism>
<dbReference type="AlphaFoldDB" id="A0A2Z6DXJ2"/>